<evidence type="ECO:0000256" key="10">
    <source>
        <dbReference type="ARBA" id="ARBA00034899"/>
    </source>
</evidence>
<keyword evidence="3" id="KW-1003">Cell membrane</keyword>
<keyword evidence="4 11" id="KW-0812">Transmembrane</keyword>
<feature type="transmembrane region" description="Helical" evidence="11">
    <location>
        <begin position="202"/>
        <end position="220"/>
    </location>
</feature>
<evidence type="ECO:0000256" key="1">
    <source>
        <dbReference type="ARBA" id="ARBA00004477"/>
    </source>
</evidence>
<proteinExistence type="inferred from homology"/>
<feature type="transmembrane region" description="Helical" evidence="11">
    <location>
        <begin position="69"/>
        <end position="90"/>
    </location>
</feature>
<evidence type="ECO:0000256" key="11">
    <source>
        <dbReference type="SAM" id="Phobius"/>
    </source>
</evidence>
<reference evidence="12" key="1">
    <citation type="submission" date="2021-01" db="EMBL/GenBank/DDBJ databases">
        <authorList>
            <person name="Corre E."/>
            <person name="Pelletier E."/>
            <person name="Niang G."/>
            <person name="Scheremetjew M."/>
            <person name="Finn R."/>
            <person name="Kale V."/>
            <person name="Holt S."/>
            <person name="Cochrane G."/>
            <person name="Meng A."/>
            <person name="Brown T."/>
            <person name="Cohen L."/>
        </authorList>
    </citation>
    <scope>NUCLEOTIDE SEQUENCE</scope>
    <source>
        <strain evidence="12">DIVA3 518/3/11/1/6</strain>
    </source>
</reference>
<keyword evidence="6 11" id="KW-1133">Transmembrane helix</keyword>
<comment type="similarity">
    <text evidence="8">Belongs to the TMEM147 family.</text>
</comment>
<name>A0A7S4IQ03_9EUKA</name>
<sequence>MLLAMTFIHFVNCVALTFGPLFVFYRSHKLREPQSLLYSGLFYLISQFAKLFLLATFVPSLTEDGSFHLVQELMIAYITVADLVCLYIFLNNRHIRGNVRSQLLYVALGWTAAESLLERLGPLWIGARNIEFQWTYLLLAVGGTISVFYFYAIASFMWLWTRKDLPPTLSFIVMGSTTVYCLLPVLFKYSDMVLNIGALEVVLFRAAVVFPLFFASKMLVRAYEKTKKRQ</sequence>
<dbReference type="AlphaFoldDB" id="A0A7S4IQ03"/>
<dbReference type="Pfam" id="PF09767">
    <property type="entry name" value="DUF2053"/>
    <property type="match status" value="1"/>
</dbReference>
<comment type="subcellular location">
    <subcellularLocation>
        <location evidence="2">Cell membrane</location>
        <topology evidence="2">Multi-pass membrane protein</topology>
    </subcellularLocation>
    <subcellularLocation>
        <location evidence="1">Endoplasmic reticulum membrane</location>
        <topology evidence="1">Multi-pass membrane protein</topology>
    </subcellularLocation>
</comment>
<gene>
    <name evidence="12" type="ORF">VSP0166_LOCUS15510</name>
</gene>
<dbReference type="PANTHER" id="PTHR12869:SF0">
    <property type="entry name" value="BOS COMPLEX SUBUNIT TMEM147"/>
    <property type="match status" value="1"/>
</dbReference>
<evidence type="ECO:0000256" key="9">
    <source>
        <dbReference type="ARBA" id="ARBA00034846"/>
    </source>
</evidence>
<dbReference type="GO" id="GO:0005789">
    <property type="term" value="C:endoplasmic reticulum membrane"/>
    <property type="evidence" value="ECO:0007669"/>
    <property type="project" value="UniProtKB-SubCell"/>
</dbReference>
<dbReference type="EMBL" id="HBKP01022254">
    <property type="protein sequence ID" value="CAE2236181.1"/>
    <property type="molecule type" value="Transcribed_RNA"/>
</dbReference>
<protein>
    <recommendedName>
        <fullName evidence="9">BOS complex subunit TMEM147</fullName>
    </recommendedName>
    <alternativeName>
        <fullName evidence="10">Transmembrane protein 147</fullName>
    </alternativeName>
</protein>
<feature type="transmembrane region" description="Helical" evidence="11">
    <location>
        <begin position="6"/>
        <end position="24"/>
    </location>
</feature>
<organism evidence="12">
    <name type="scientific">Vannella robusta</name>
    <dbReference type="NCBI Taxonomy" id="1487602"/>
    <lineage>
        <taxon>Eukaryota</taxon>
        <taxon>Amoebozoa</taxon>
        <taxon>Discosea</taxon>
        <taxon>Flabellinia</taxon>
        <taxon>Vannellidae</taxon>
        <taxon>Vannella</taxon>
    </lineage>
</organism>
<dbReference type="GO" id="GO:0005886">
    <property type="term" value="C:plasma membrane"/>
    <property type="evidence" value="ECO:0007669"/>
    <property type="project" value="UniProtKB-SubCell"/>
</dbReference>
<keyword evidence="5" id="KW-0256">Endoplasmic reticulum</keyword>
<evidence type="ECO:0000256" key="3">
    <source>
        <dbReference type="ARBA" id="ARBA00022475"/>
    </source>
</evidence>
<evidence type="ECO:0000256" key="4">
    <source>
        <dbReference type="ARBA" id="ARBA00022692"/>
    </source>
</evidence>
<accession>A0A7S4IQ03</accession>
<evidence type="ECO:0000256" key="5">
    <source>
        <dbReference type="ARBA" id="ARBA00022824"/>
    </source>
</evidence>
<feature type="transmembrane region" description="Helical" evidence="11">
    <location>
        <begin position="36"/>
        <end position="57"/>
    </location>
</feature>
<evidence type="ECO:0000256" key="7">
    <source>
        <dbReference type="ARBA" id="ARBA00023136"/>
    </source>
</evidence>
<evidence type="ECO:0000256" key="8">
    <source>
        <dbReference type="ARBA" id="ARBA00034739"/>
    </source>
</evidence>
<keyword evidence="7 11" id="KW-0472">Membrane</keyword>
<feature type="transmembrane region" description="Helical" evidence="11">
    <location>
        <begin position="171"/>
        <end position="190"/>
    </location>
</feature>
<evidence type="ECO:0000313" key="12">
    <source>
        <dbReference type="EMBL" id="CAE2236181.1"/>
    </source>
</evidence>
<evidence type="ECO:0000256" key="2">
    <source>
        <dbReference type="ARBA" id="ARBA00004651"/>
    </source>
</evidence>
<dbReference type="InterPro" id="IPR019164">
    <property type="entry name" value="TMEM147"/>
</dbReference>
<feature type="transmembrane region" description="Helical" evidence="11">
    <location>
        <begin position="137"/>
        <end position="159"/>
    </location>
</feature>
<evidence type="ECO:0000256" key="6">
    <source>
        <dbReference type="ARBA" id="ARBA00022989"/>
    </source>
</evidence>
<dbReference type="PANTHER" id="PTHR12869">
    <property type="entry name" value="SMALL SEVEN TRANSMEMBRANE DOMAIN-CONTAINING PROTEIN"/>
    <property type="match status" value="1"/>
</dbReference>